<proteinExistence type="inferred from homology"/>
<dbReference type="InterPro" id="IPR000825">
    <property type="entry name" value="SUF_FeS_clus_asmbl_SufBD_core"/>
</dbReference>
<comment type="caution">
    <text evidence="3">The sequence shown here is derived from an EMBL/GenBank/DDBJ whole genome shotgun (WGS) entry which is preliminary data.</text>
</comment>
<dbReference type="PANTHER" id="PTHR30508:SF1">
    <property type="entry name" value="UPF0051 PROTEIN ABCI8, CHLOROPLASTIC-RELATED"/>
    <property type="match status" value="1"/>
</dbReference>
<name>A0A2H0YV04_9BACT</name>
<dbReference type="Pfam" id="PF01458">
    <property type="entry name" value="SUFBD_core"/>
    <property type="match status" value="1"/>
</dbReference>
<reference evidence="4" key="1">
    <citation type="submission" date="2017-09" db="EMBL/GenBank/DDBJ databases">
        <title>Depth-based differentiation of microbial function through sediment-hosted aquifers and enrichment of novel symbionts in the deep terrestrial subsurface.</title>
        <authorList>
            <person name="Probst A.J."/>
            <person name="Ladd B."/>
            <person name="Jarett J.K."/>
            <person name="Geller-Mcgrath D.E."/>
            <person name="Sieber C.M.K."/>
            <person name="Emerson J.B."/>
            <person name="Anantharaman K."/>
            <person name="Thomas B.C."/>
            <person name="Malmstrom R."/>
            <person name="Stieglmeier M."/>
            <person name="Klingl A."/>
            <person name="Woyke T."/>
            <person name="Ryan C.M."/>
            <person name="Banfield J.F."/>
        </authorList>
    </citation>
    <scope>NUCLEOTIDE SEQUENCE [LARGE SCALE GENOMIC DNA]</scope>
</reference>
<evidence type="ECO:0000313" key="4">
    <source>
        <dbReference type="Proteomes" id="UP000228711"/>
    </source>
</evidence>
<organism evidence="3 4">
    <name type="scientific">Candidatus Kerfeldbacteria bacterium CG08_land_8_20_14_0_20_42_7</name>
    <dbReference type="NCBI Taxonomy" id="2014245"/>
    <lineage>
        <taxon>Bacteria</taxon>
        <taxon>Candidatus Kerfeldiibacteriota</taxon>
    </lineage>
</organism>
<evidence type="ECO:0000259" key="2">
    <source>
        <dbReference type="Pfam" id="PF01458"/>
    </source>
</evidence>
<protein>
    <submittedName>
        <fullName evidence="3">Fe-S cluster assembly protein SufB</fullName>
    </submittedName>
</protein>
<dbReference type="AlphaFoldDB" id="A0A2H0YV04"/>
<dbReference type="Proteomes" id="UP000228711">
    <property type="component" value="Unassembled WGS sequence"/>
</dbReference>
<dbReference type="PANTHER" id="PTHR30508">
    <property type="entry name" value="FES CLUSTER ASSEMBLY PROTEIN SUF"/>
    <property type="match status" value="1"/>
</dbReference>
<accession>A0A2H0YV04</accession>
<dbReference type="SUPFAM" id="SSF101960">
    <property type="entry name" value="Stabilizer of iron transporter SufD"/>
    <property type="match status" value="1"/>
</dbReference>
<sequence>LLDEYSRSDTYPTMDIREAQTSVSHEASVGKIGEEQLFYFMSRGIKEREARSMIVQGFIEPIAKELPLEYVLELNRLIQLEMEGSVG</sequence>
<feature type="non-terminal residue" evidence="3">
    <location>
        <position position="1"/>
    </location>
</feature>
<gene>
    <name evidence="3" type="ORF">COT25_02300</name>
</gene>
<comment type="similarity">
    <text evidence="1">Belongs to the iron-sulfur cluster assembly SufBD family.</text>
</comment>
<dbReference type="GO" id="GO:0016226">
    <property type="term" value="P:iron-sulfur cluster assembly"/>
    <property type="evidence" value="ECO:0007669"/>
    <property type="project" value="InterPro"/>
</dbReference>
<evidence type="ECO:0000313" key="3">
    <source>
        <dbReference type="EMBL" id="PIS41582.1"/>
    </source>
</evidence>
<evidence type="ECO:0000256" key="1">
    <source>
        <dbReference type="ARBA" id="ARBA00043967"/>
    </source>
</evidence>
<dbReference type="InterPro" id="IPR037284">
    <property type="entry name" value="SUF_FeS_clus_asmbl_SufBD_sf"/>
</dbReference>
<feature type="domain" description="SUF system FeS cluster assembly SufBD core" evidence="2">
    <location>
        <begin position="1"/>
        <end position="58"/>
    </location>
</feature>
<dbReference type="InterPro" id="IPR055346">
    <property type="entry name" value="Fe-S_cluster_assembly_SufBD"/>
</dbReference>
<dbReference type="EMBL" id="PEXV01000079">
    <property type="protein sequence ID" value="PIS41582.1"/>
    <property type="molecule type" value="Genomic_DNA"/>
</dbReference>